<proteinExistence type="predicted"/>
<sequence length="53" mass="6392">MHDPGHMQRTLMRIYKNFEDKKKTRGAGKYLKWYFAATCNDKKMSISEKEEHL</sequence>
<evidence type="ECO:0000313" key="1">
    <source>
        <dbReference type="EMBL" id="KAK8875967.1"/>
    </source>
</evidence>
<keyword evidence="2" id="KW-1185">Reference proteome</keyword>
<accession>A0ABR2JDF1</accession>
<dbReference type="Proteomes" id="UP001470230">
    <property type="component" value="Unassembled WGS sequence"/>
</dbReference>
<dbReference type="EMBL" id="JAPFFF010000012">
    <property type="protein sequence ID" value="KAK8875967.1"/>
    <property type="molecule type" value="Genomic_DNA"/>
</dbReference>
<gene>
    <name evidence="1" type="ORF">M9Y10_006148</name>
</gene>
<name>A0ABR2JDF1_9EUKA</name>
<reference evidence="1 2" key="1">
    <citation type="submission" date="2024-04" db="EMBL/GenBank/DDBJ databases">
        <title>Tritrichomonas musculus Genome.</title>
        <authorList>
            <person name="Alves-Ferreira E."/>
            <person name="Grigg M."/>
            <person name="Lorenzi H."/>
            <person name="Galac M."/>
        </authorList>
    </citation>
    <scope>NUCLEOTIDE SEQUENCE [LARGE SCALE GENOMIC DNA]</scope>
    <source>
        <strain evidence="1 2">EAF2021</strain>
    </source>
</reference>
<evidence type="ECO:0000313" key="2">
    <source>
        <dbReference type="Proteomes" id="UP001470230"/>
    </source>
</evidence>
<comment type="caution">
    <text evidence="1">The sequence shown here is derived from an EMBL/GenBank/DDBJ whole genome shotgun (WGS) entry which is preliminary data.</text>
</comment>
<protein>
    <submittedName>
        <fullName evidence="1">Uncharacterized protein</fullName>
    </submittedName>
</protein>
<organism evidence="1 2">
    <name type="scientific">Tritrichomonas musculus</name>
    <dbReference type="NCBI Taxonomy" id="1915356"/>
    <lineage>
        <taxon>Eukaryota</taxon>
        <taxon>Metamonada</taxon>
        <taxon>Parabasalia</taxon>
        <taxon>Tritrichomonadida</taxon>
        <taxon>Tritrichomonadidae</taxon>
        <taxon>Tritrichomonas</taxon>
    </lineage>
</organism>